<feature type="domain" description="Response regulatory" evidence="8">
    <location>
        <begin position="4"/>
        <end position="120"/>
    </location>
</feature>
<dbReference type="Pfam" id="PF00072">
    <property type="entry name" value="Response_reg"/>
    <property type="match status" value="1"/>
</dbReference>
<dbReference type="PROSITE" id="PS51755">
    <property type="entry name" value="OMPR_PHOB"/>
    <property type="match status" value="1"/>
</dbReference>
<dbReference type="GO" id="GO:0000156">
    <property type="term" value="F:phosphorelay response regulator activity"/>
    <property type="evidence" value="ECO:0007669"/>
    <property type="project" value="TreeGrafter"/>
</dbReference>
<evidence type="ECO:0000259" key="8">
    <source>
        <dbReference type="PROSITE" id="PS50110"/>
    </source>
</evidence>
<dbReference type="Pfam" id="PF00486">
    <property type="entry name" value="Trans_reg_C"/>
    <property type="match status" value="1"/>
</dbReference>
<evidence type="ECO:0000313" key="11">
    <source>
        <dbReference type="Proteomes" id="UP000002030"/>
    </source>
</evidence>
<dbReference type="SMART" id="SM00862">
    <property type="entry name" value="Trans_reg_C"/>
    <property type="match status" value="1"/>
</dbReference>
<dbReference type="SMART" id="SM00448">
    <property type="entry name" value="REC"/>
    <property type="match status" value="1"/>
</dbReference>
<organism evidence="10 11">
    <name type="scientific">Thermanaerovibrio acidaminovorans (strain ATCC 49978 / DSM 6589 / Su883)</name>
    <name type="common">Selenomonas acidaminovorans</name>
    <dbReference type="NCBI Taxonomy" id="525903"/>
    <lineage>
        <taxon>Bacteria</taxon>
        <taxon>Thermotogati</taxon>
        <taxon>Synergistota</taxon>
        <taxon>Synergistia</taxon>
        <taxon>Synergistales</taxon>
        <taxon>Synergistaceae</taxon>
        <taxon>Thermanaerovibrio</taxon>
    </lineage>
</organism>
<keyword evidence="2" id="KW-0902">Two-component regulatory system</keyword>
<dbReference type="GO" id="GO:0032993">
    <property type="term" value="C:protein-DNA complex"/>
    <property type="evidence" value="ECO:0007669"/>
    <property type="project" value="TreeGrafter"/>
</dbReference>
<keyword evidence="4 7" id="KW-0238">DNA-binding</keyword>
<dbReference type="HOGENOM" id="CLU_000445_30_4_0"/>
<evidence type="ECO:0000256" key="7">
    <source>
        <dbReference type="PROSITE-ProRule" id="PRU01091"/>
    </source>
</evidence>
<dbReference type="GO" id="GO:0006355">
    <property type="term" value="P:regulation of DNA-templated transcription"/>
    <property type="evidence" value="ECO:0007669"/>
    <property type="project" value="InterPro"/>
</dbReference>
<dbReference type="CDD" id="cd17574">
    <property type="entry name" value="REC_OmpR"/>
    <property type="match status" value="1"/>
</dbReference>
<dbReference type="Gene3D" id="1.10.10.10">
    <property type="entry name" value="Winged helix-like DNA-binding domain superfamily/Winged helix DNA-binding domain"/>
    <property type="match status" value="1"/>
</dbReference>
<dbReference type="AlphaFoldDB" id="D1B7S7"/>
<keyword evidence="11" id="KW-1185">Reference proteome</keyword>
<dbReference type="Gene3D" id="6.10.250.690">
    <property type="match status" value="1"/>
</dbReference>
<reference evidence="10 11" key="1">
    <citation type="journal article" date="2009" name="Stand. Genomic Sci.">
        <title>Complete genome sequence of Thermanaerovibrio acidaminovorans type strain (Su883).</title>
        <authorList>
            <person name="Chovatia M."/>
            <person name="Sikorski J."/>
            <person name="Schroder M."/>
            <person name="Lapidus A."/>
            <person name="Nolan M."/>
            <person name="Tice H."/>
            <person name="Glavina Del Rio T."/>
            <person name="Copeland A."/>
            <person name="Cheng J.F."/>
            <person name="Lucas S."/>
            <person name="Chen F."/>
            <person name="Bruce D."/>
            <person name="Goodwin L."/>
            <person name="Pitluck S."/>
            <person name="Ivanova N."/>
            <person name="Mavromatis K."/>
            <person name="Ovchinnikova G."/>
            <person name="Pati A."/>
            <person name="Chen A."/>
            <person name="Palaniappan K."/>
            <person name="Land M."/>
            <person name="Hauser L."/>
            <person name="Chang Y.J."/>
            <person name="Jeffries C.D."/>
            <person name="Chain P."/>
            <person name="Saunders E."/>
            <person name="Detter J.C."/>
            <person name="Brettin T."/>
            <person name="Rohde M."/>
            <person name="Goker M."/>
            <person name="Spring S."/>
            <person name="Bristow J."/>
            <person name="Markowitz V."/>
            <person name="Hugenholtz P."/>
            <person name="Kyrpides N.C."/>
            <person name="Klenk H.P."/>
            <person name="Eisen J.A."/>
        </authorList>
    </citation>
    <scope>NUCLEOTIDE SEQUENCE [LARGE SCALE GENOMIC DNA]</scope>
    <source>
        <strain evidence="11">ATCC 49978 / DSM 6589 / Su883</strain>
    </source>
</reference>
<dbReference type="eggNOG" id="COG0745">
    <property type="taxonomic scope" value="Bacteria"/>
</dbReference>
<evidence type="ECO:0000256" key="2">
    <source>
        <dbReference type="ARBA" id="ARBA00023012"/>
    </source>
</evidence>
<dbReference type="CDD" id="cd00383">
    <property type="entry name" value="trans_reg_C"/>
    <property type="match status" value="1"/>
</dbReference>
<feature type="DNA-binding region" description="OmpR/PhoB-type" evidence="7">
    <location>
        <begin position="130"/>
        <end position="226"/>
    </location>
</feature>
<dbReference type="STRING" id="525903.Taci_0090"/>
<accession>D1B7S7</accession>
<sequence>MRWRILVVEDEEGIREILSEAFRRQGYTVMCAADGDQAVDLALTAVPDLIILDLMLPKMDGWEVCRRIREEQELRHVPVIMLTARRDERDAVAGLEAGADDYVRKPFSIPELMARVRAHLRRSDSPQGGEVQISMGNLTLEPQGDVLVDGRPLDLSPTEHRLLEVLMSGRGRLVSKEEILGKIWGHVGSDSRTVDVNVFRLRRKLEEAGARVTIKTVRGRGYRVMEVS</sequence>
<dbReference type="KEGG" id="tai:Taci_0090"/>
<dbReference type="Gene3D" id="3.40.50.2300">
    <property type="match status" value="1"/>
</dbReference>
<dbReference type="InterPro" id="IPR039420">
    <property type="entry name" value="WalR-like"/>
</dbReference>
<dbReference type="SUPFAM" id="SSF52172">
    <property type="entry name" value="CheY-like"/>
    <property type="match status" value="1"/>
</dbReference>
<feature type="domain" description="OmpR/PhoB-type" evidence="9">
    <location>
        <begin position="130"/>
        <end position="226"/>
    </location>
</feature>
<evidence type="ECO:0000259" key="9">
    <source>
        <dbReference type="PROSITE" id="PS51755"/>
    </source>
</evidence>
<gene>
    <name evidence="10" type="ordered locus">Taci_0090</name>
</gene>
<evidence type="ECO:0000256" key="1">
    <source>
        <dbReference type="ARBA" id="ARBA00022553"/>
    </source>
</evidence>
<evidence type="ECO:0000256" key="4">
    <source>
        <dbReference type="ARBA" id="ARBA00023125"/>
    </source>
</evidence>
<keyword evidence="1 6" id="KW-0597">Phosphoprotein</keyword>
<dbReference type="FunFam" id="3.40.50.2300:FF:000001">
    <property type="entry name" value="DNA-binding response regulator PhoB"/>
    <property type="match status" value="1"/>
</dbReference>
<dbReference type="InterPro" id="IPR011006">
    <property type="entry name" value="CheY-like_superfamily"/>
</dbReference>
<evidence type="ECO:0000313" key="10">
    <source>
        <dbReference type="EMBL" id="ACZ18330.1"/>
    </source>
</evidence>
<protein>
    <submittedName>
        <fullName evidence="10">Two component transcriptional regulator, winged helix family</fullName>
    </submittedName>
</protein>
<keyword evidence="3" id="KW-0805">Transcription regulation</keyword>
<dbReference type="InterPro" id="IPR001867">
    <property type="entry name" value="OmpR/PhoB-type_DNA-bd"/>
</dbReference>
<dbReference type="Proteomes" id="UP000002030">
    <property type="component" value="Chromosome"/>
</dbReference>
<proteinExistence type="predicted"/>
<evidence type="ECO:0000256" key="6">
    <source>
        <dbReference type="PROSITE-ProRule" id="PRU00169"/>
    </source>
</evidence>
<dbReference type="EnsemblBacteria" id="ACZ18330">
    <property type="protein sequence ID" value="ACZ18330"/>
    <property type="gene ID" value="Taci_0090"/>
</dbReference>
<dbReference type="PANTHER" id="PTHR48111:SF1">
    <property type="entry name" value="TWO-COMPONENT RESPONSE REGULATOR ORR33"/>
    <property type="match status" value="1"/>
</dbReference>
<dbReference type="OrthoDB" id="3242at2"/>
<dbReference type="InterPro" id="IPR001789">
    <property type="entry name" value="Sig_transdc_resp-reg_receiver"/>
</dbReference>
<dbReference type="InterPro" id="IPR016032">
    <property type="entry name" value="Sig_transdc_resp-reg_C-effctor"/>
</dbReference>
<dbReference type="GO" id="GO:0005829">
    <property type="term" value="C:cytosol"/>
    <property type="evidence" value="ECO:0007669"/>
    <property type="project" value="TreeGrafter"/>
</dbReference>
<dbReference type="InterPro" id="IPR036388">
    <property type="entry name" value="WH-like_DNA-bd_sf"/>
</dbReference>
<keyword evidence="5" id="KW-0804">Transcription</keyword>
<name>D1B7S7_THEAS</name>
<dbReference type="GO" id="GO:0000976">
    <property type="term" value="F:transcription cis-regulatory region binding"/>
    <property type="evidence" value="ECO:0007669"/>
    <property type="project" value="TreeGrafter"/>
</dbReference>
<dbReference type="PANTHER" id="PTHR48111">
    <property type="entry name" value="REGULATOR OF RPOS"/>
    <property type="match status" value="1"/>
</dbReference>
<evidence type="ECO:0000256" key="3">
    <source>
        <dbReference type="ARBA" id="ARBA00023015"/>
    </source>
</evidence>
<feature type="modified residue" description="4-aspartylphosphate" evidence="6">
    <location>
        <position position="53"/>
    </location>
</feature>
<evidence type="ECO:0000256" key="5">
    <source>
        <dbReference type="ARBA" id="ARBA00023163"/>
    </source>
</evidence>
<dbReference type="EMBL" id="CP001818">
    <property type="protein sequence ID" value="ACZ18330.1"/>
    <property type="molecule type" value="Genomic_DNA"/>
</dbReference>
<dbReference type="SUPFAM" id="SSF46894">
    <property type="entry name" value="C-terminal effector domain of the bipartite response regulators"/>
    <property type="match status" value="1"/>
</dbReference>
<dbReference type="PROSITE" id="PS50110">
    <property type="entry name" value="RESPONSE_REGULATORY"/>
    <property type="match status" value="1"/>
</dbReference>